<evidence type="ECO:0000259" key="6">
    <source>
        <dbReference type="PROSITE" id="PS50893"/>
    </source>
</evidence>
<evidence type="ECO:0000313" key="8">
    <source>
        <dbReference type="Proteomes" id="UP001589867"/>
    </source>
</evidence>
<dbReference type="SMART" id="SM00382">
    <property type="entry name" value="AAA"/>
    <property type="match status" value="1"/>
</dbReference>
<dbReference type="InterPro" id="IPR027417">
    <property type="entry name" value="P-loop_NTPase"/>
</dbReference>
<dbReference type="RefSeq" id="WP_377253071.1">
    <property type="nucleotide sequence ID" value="NZ_JBHLUH010000039.1"/>
</dbReference>
<evidence type="ECO:0000256" key="2">
    <source>
        <dbReference type="ARBA" id="ARBA00022448"/>
    </source>
</evidence>
<dbReference type="InterPro" id="IPR017871">
    <property type="entry name" value="ABC_transporter-like_CS"/>
</dbReference>
<dbReference type="CDD" id="cd03224">
    <property type="entry name" value="ABC_TM1139_LivF_branched"/>
    <property type="match status" value="1"/>
</dbReference>
<sequence>MTGKHEAATASLLDVTDVRVGYGDLVAVWEVSLQLRAGSITALVGRNGAGKTTLINGLCGLLPMRAGTVVLDGEDITGMPAWTRVSRGLTVVQEGKRVFRELTVRDNLVLGLRGGGVKRAERERELERLYERFPILGERRRQRAADLSGGQQQMLAIATALATRPRVLLVDEPSSGLAPVFVDLVFEALSGLRDEGLAILLVEQLVDDVLGGIAEDVVVLDRGRVVLHDRAANLSVENVATSIYSSL</sequence>
<keyword evidence="4 7" id="KW-0067">ATP-binding</keyword>
<feature type="domain" description="ABC transporter" evidence="6">
    <location>
        <begin position="13"/>
        <end position="247"/>
    </location>
</feature>
<dbReference type="Gene3D" id="3.40.50.300">
    <property type="entry name" value="P-loop containing nucleotide triphosphate hydrolases"/>
    <property type="match status" value="1"/>
</dbReference>
<evidence type="ECO:0000313" key="7">
    <source>
        <dbReference type="EMBL" id="MFC0529993.1"/>
    </source>
</evidence>
<comment type="similarity">
    <text evidence="1">Belongs to the ABC transporter superfamily.</text>
</comment>
<comment type="caution">
    <text evidence="7">The sequence shown here is derived from an EMBL/GenBank/DDBJ whole genome shotgun (WGS) entry which is preliminary data.</text>
</comment>
<protein>
    <submittedName>
        <fullName evidence="7">ABC transporter ATP-binding protein</fullName>
    </submittedName>
</protein>
<dbReference type="EMBL" id="JBHLUH010000039">
    <property type="protein sequence ID" value="MFC0529993.1"/>
    <property type="molecule type" value="Genomic_DNA"/>
</dbReference>
<name>A0ABV6M693_9ACTN</name>
<dbReference type="SUPFAM" id="SSF52540">
    <property type="entry name" value="P-loop containing nucleoside triphosphate hydrolases"/>
    <property type="match status" value="1"/>
</dbReference>
<accession>A0ABV6M693</accession>
<dbReference type="GO" id="GO:0005524">
    <property type="term" value="F:ATP binding"/>
    <property type="evidence" value="ECO:0007669"/>
    <property type="project" value="UniProtKB-KW"/>
</dbReference>
<keyword evidence="8" id="KW-1185">Reference proteome</keyword>
<dbReference type="PROSITE" id="PS50893">
    <property type="entry name" value="ABC_TRANSPORTER_2"/>
    <property type="match status" value="1"/>
</dbReference>
<dbReference type="PROSITE" id="PS00211">
    <property type="entry name" value="ABC_TRANSPORTER_1"/>
    <property type="match status" value="1"/>
</dbReference>
<dbReference type="InterPro" id="IPR003593">
    <property type="entry name" value="AAA+_ATPase"/>
</dbReference>
<dbReference type="InterPro" id="IPR052156">
    <property type="entry name" value="BCAA_Transport_ATP-bd_LivF"/>
</dbReference>
<dbReference type="PANTHER" id="PTHR43820">
    <property type="entry name" value="HIGH-AFFINITY BRANCHED-CHAIN AMINO ACID TRANSPORT ATP-BINDING PROTEIN LIVF"/>
    <property type="match status" value="1"/>
</dbReference>
<evidence type="ECO:0000256" key="5">
    <source>
        <dbReference type="ARBA" id="ARBA00022970"/>
    </source>
</evidence>
<evidence type="ECO:0000256" key="3">
    <source>
        <dbReference type="ARBA" id="ARBA00022741"/>
    </source>
</evidence>
<keyword evidence="2" id="KW-0813">Transport</keyword>
<keyword evidence="5" id="KW-0029">Amino-acid transport</keyword>
<gene>
    <name evidence="7" type="ORF">ACFFIA_20225</name>
</gene>
<proteinExistence type="inferred from homology"/>
<keyword evidence="3" id="KW-0547">Nucleotide-binding</keyword>
<organism evidence="7 8">
    <name type="scientific">Phytohabitans kaempferiae</name>
    <dbReference type="NCBI Taxonomy" id="1620943"/>
    <lineage>
        <taxon>Bacteria</taxon>
        <taxon>Bacillati</taxon>
        <taxon>Actinomycetota</taxon>
        <taxon>Actinomycetes</taxon>
        <taxon>Micromonosporales</taxon>
        <taxon>Micromonosporaceae</taxon>
    </lineage>
</organism>
<evidence type="ECO:0000256" key="1">
    <source>
        <dbReference type="ARBA" id="ARBA00005417"/>
    </source>
</evidence>
<evidence type="ECO:0000256" key="4">
    <source>
        <dbReference type="ARBA" id="ARBA00022840"/>
    </source>
</evidence>
<dbReference type="PANTHER" id="PTHR43820:SF4">
    <property type="entry name" value="HIGH-AFFINITY BRANCHED-CHAIN AMINO ACID TRANSPORT ATP-BINDING PROTEIN LIVF"/>
    <property type="match status" value="1"/>
</dbReference>
<dbReference type="Pfam" id="PF00005">
    <property type="entry name" value="ABC_tran"/>
    <property type="match status" value="1"/>
</dbReference>
<reference evidence="7 8" key="1">
    <citation type="submission" date="2024-09" db="EMBL/GenBank/DDBJ databases">
        <authorList>
            <person name="Sun Q."/>
            <person name="Mori K."/>
        </authorList>
    </citation>
    <scope>NUCLEOTIDE SEQUENCE [LARGE SCALE GENOMIC DNA]</scope>
    <source>
        <strain evidence="7 8">TBRC 3947</strain>
    </source>
</reference>
<dbReference type="InterPro" id="IPR003439">
    <property type="entry name" value="ABC_transporter-like_ATP-bd"/>
</dbReference>
<dbReference type="Proteomes" id="UP001589867">
    <property type="component" value="Unassembled WGS sequence"/>
</dbReference>